<comment type="caution">
    <text evidence="2">The sequence shown here is derived from an EMBL/GenBank/DDBJ whole genome shotgun (WGS) entry which is preliminary data.</text>
</comment>
<name>G4TZR2_SERID</name>
<reference evidence="2 3" key="1">
    <citation type="journal article" date="2011" name="PLoS Pathog.">
        <title>Endophytic Life Strategies Decoded by Genome and Transcriptome Analyses of the Mutualistic Root Symbiont Piriformospora indica.</title>
        <authorList>
            <person name="Zuccaro A."/>
            <person name="Lahrmann U."/>
            <person name="Guldener U."/>
            <person name="Langen G."/>
            <person name="Pfiffi S."/>
            <person name="Biedenkopf D."/>
            <person name="Wong P."/>
            <person name="Samans B."/>
            <person name="Grimm C."/>
            <person name="Basiewicz M."/>
            <person name="Murat C."/>
            <person name="Martin F."/>
            <person name="Kogel K.H."/>
        </authorList>
    </citation>
    <scope>NUCLEOTIDE SEQUENCE [LARGE SCALE GENOMIC DNA]</scope>
    <source>
        <strain evidence="2 3">DSM 11827</strain>
    </source>
</reference>
<evidence type="ECO:0000313" key="3">
    <source>
        <dbReference type="Proteomes" id="UP000007148"/>
    </source>
</evidence>
<feature type="domain" description="Fungal-type protein kinase" evidence="1">
    <location>
        <begin position="63"/>
        <end position="295"/>
    </location>
</feature>
<dbReference type="InParanoid" id="G4TZR2"/>
<proteinExistence type="predicted"/>
<dbReference type="Pfam" id="PF17667">
    <property type="entry name" value="Pkinase_fungal"/>
    <property type="match status" value="1"/>
</dbReference>
<dbReference type="HOGENOM" id="CLU_678125_0_0_1"/>
<sequence length="367" mass="41844">MRCCDIGSSELPLITSIKVLPDIALSFDYHPDGTHDVFLHPAVYIEVKAEVFDLPFQKTKGFLKDHELTDSPKQLLLQVLRYVNLGQASSLPWDYLYFITTTGPVARIWKFTHTGCVITTPIRYLESPDNLIRFMRALALNGRSGFGISVGQGRLFTEYTDGNLYSEGLRHVADTYAKAVNNQNWIIRRGPSGCWLLKIEPNELLHRVDSAMAVEPNQATEYLVFKRPLYRVESMFSRGTRCYLAITKEDIEDPVCSSLSARNVIAKLRLVKTLWQYEDTTPEAYFFRKYDERHIMSRPCGIPTLLASGTRDVQPEIRSQTVKPISIAWEDPVENLERGYCSHCPERLLPTTARSIDRLGVGQGYER</sequence>
<evidence type="ECO:0000259" key="1">
    <source>
        <dbReference type="Pfam" id="PF17667"/>
    </source>
</evidence>
<keyword evidence="3" id="KW-1185">Reference proteome</keyword>
<gene>
    <name evidence="2" type="ORF">PIIN_10791</name>
</gene>
<organism evidence="2 3">
    <name type="scientific">Serendipita indica (strain DSM 11827)</name>
    <name type="common">Root endophyte fungus</name>
    <name type="synonym">Piriformospora indica</name>
    <dbReference type="NCBI Taxonomy" id="1109443"/>
    <lineage>
        <taxon>Eukaryota</taxon>
        <taxon>Fungi</taxon>
        <taxon>Dikarya</taxon>
        <taxon>Basidiomycota</taxon>
        <taxon>Agaricomycotina</taxon>
        <taxon>Agaricomycetes</taxon>
        <taxon>Sebacinales</taxon>
        <taxon>Serendipitaceae</taxon>
        <taxon>Serendipita</taxon>
    </lineage>
</organism>
<dbReference type="OrthoDB" id="3313760at2759"/>
<dbReference type="AlphaFoldDB" id="G4TZR2"/>
<dbReference type="EMBL" id="CAFZ01001017">
    <property type="protein sequence ID" value="CCA76805.1"/>
    <property type="molecule type" value="Genomic_DNA"/>
</dbReference>
<evidence type="ECO:0000313" key="2">
    <source>
        <dbReference type="EMBL" id="CCA76805.1"/>
    </source>
</evidence>
<accession>G4TZR2</accession>
<dbReference type="InterPro" id="IPR040976">
    <property type="entry name" value="Pkinase_fungal"/>
</dbReference>
<protein>
    <recommendedName>
        <fullName evidence="1">Fungal-type protein kinase domain-containing protein</fullName>
    </recommendedName>
</protein>
<dbReference type="Proteomes" id="UP000007148">
    <property type="component" value="Unassembled WGS sequence"/>
</dbReference>